<reference evidence="2 3" key="1">
    <citation type="journal article" date="2016" name="Nat. Commun.">
        <title>Thousands of microbial genomes shed light on interconnected biogeochemical processes in an aquifer system.</title>
        <authorList>
            <person name="Anantharaman K."/>
            <person name="Brown C.T."/>
            <person name="Hug L.A."/>
            <person name="Sharon I."/>
            <person name="Castelle C.J."/>
            <person name="Probst A.J."/>
            <person name="Thomas B.C."/>
            <person name="Singh A."/>
            <person name="Wilkins M.J."/>
            <person name="Karaoz U."/>
            <person name="Brodie E.L."/>
            <person name="Williams K.H."/>
            <person name="Hubbard S.S."/>
            <person name="Banfield J.F."/>
        </authorList>
    </citation>
    <scope>NUCLEOTIDE SEQUENCE [LARGE SCALE GENOMIC DNA]</scope>
</reference>
<sequence>MENFNQQPANDDKNKLIWWVIIILVVLLTAAFVVFFWRSIPYSSVVDFSVFKKDSISAIERDLNAVEMDNLDSELADIEKEINQ</sequence>
<dbReference type="EMBL" id="MFHI01000030">
    <property type="protein sequence ID" value="OGF78325.1"/>
    <property type="molecule type" value="Genomic_DNA"/>
</dbReference>
<evidence type="ECO:0000256" key="1">
    <source>
        <dbReference type="SAM" id="Phobius"/>
    </source>
</evidence>
<dbReference type="Proteomes" id="UP000178425">
    <property type="component" value="Unassembled WGS sequence"/>
</dbReference>
<dbReference type="AlphaFoldDB" id="A0A1F5WRM5"/>
<organism evidence="2 3">
    <name type="scientific">Candidatus Giovannonibacteria bacterium RIFCSPHIGHO2_02_43_13</name>
    <dbReference type="NCBI Taxonomy" id="1798330"/>
    <lineage>
        <taxon>Bacteria</taxon>
        <taxon>Candidatus Giovannoniibacteriota</taxon>
    </lineage>
</organism>
<name>A0A1F5WRM5_9BACT</name>
<keyword evidence="1" id="KW-1133">Transmembrane helix</keyword>
<evidence type="ECO:0000313" key="2">
    <source>
        <dbReference type="EMBL" id="OGF78325.1"/>
    </source>
</evidence>
<keyword evidence="1" id="KW-0472">Membrane</keyword>
<protein>
    <submittedName>
        <fullName evidence="2">Uncharacterized protein</fullName>
    </submittedName>
</protein>
<accession>A0A1F5WRM5</accession>
<gene>
    <name evidence="2" type="ORF">A2W54_04515</name>
</gene>
<comment type="caution">
    <text evidence="2">The sequence shown here is derived from an EMBL/GenBank/DDBJ whole genome shotgun (WGS) entry which is preliminary data.</text>
</comment>
<feature type="transmembrane region" description="Helical" evidence="1">
    <location>
        <begin position="16"/>
        <end position="37"/>
    </location>
</feature>
<proteinExistence type="predicted"/>
<keyword evidence="1" id="KW-0812">Transmembrane</keyword>
<evidence type="ECO:0000313" key="3">
    <source>
        <dbReference type="Proteomes" id="UP000178425"/>
    </source>
</evidence>